<dbReference type="GO" id="GO:0000981">
    <property type="term" value="F:DNA-binding transcription factor activity, RNA polymerase II-specific"/>
    <property type="evidence" value="ECO:0007669"/>
    <property type="project" value="InterPro"/>
</dbReference>
<evidence type="ECO:0000313" key="6">
    <source>
        <dbReference type="EMBL" id="KAH7133751.1"/>
    </source>
</evidence>
<dbReference type="InterPro" id="IPR007219">
    <property type="entry name" value="XnlR_reg_dom"/>
</dbReference>
<feature type="compositionally biased region" description="Basic and acidic residues" evidence="4">
    <location>
        <begin position="111"/>
        <end position="122"/>
    </location>
</feature>
<dbReference type="Proteomes" id="UP000738349">
    <property type="component" value="Unassembled WGS sequence"/>
</dbReference>
<dbReference type="PANTHER" id="PTHR31001">
    <property type="entry name" value="UNCHARACTERIZED TRANSCRIPTIONAL REGULATORY PROTEIN"/>
    <property type="match status" value="1"/>
</dbReference>
<gene>
    <name evidence="6" type="ORF">EDB81DRAFT_950034</name>
</gene>
<proteinExistence type="predicted"/>
<dbReference type="InterPro" id="IPR036864">
    <property type="entry name" value="Zn2-C6_fun-type_DNA-bd_sf"/>
</dbReference>
<protein>
    <submittedName>
        <fullName evidence="6">Fungal-specific transcription factor domain-containing protein</fullName>
    </submittedName>
</protein>
<evidence type="ECO:0000256" key="4">
    <source>
        <dbReference type="SAM" id="MobiDB-lite"/>
    </source>
</evidence>
<dbReference type="InterPro" id="IPR050613">
    <property type="entry name" value="Sec_Metabolite_Reg"/>
</dbReference>
<sequence>MSTALPTREKVSPDIALPASSATSTSATASFSSQPPIPKRLLACVLCHQRKVKCERKFPCSNCIKSGAQCVPTTVVPRQPRRRRFPERALLDRLRKYEDLLRKNNVSFEPLHKDWGTDRESPNADTNSGDENPSSTTRTASSSLSPNSRAEVAQETRDFWHVIRQGLRDYDDDGLLSEEDNGHAHARETWDQMFDDTDHLLLGSRKTAVDLSALQPEPVHIFRLWQTYIDNVNPLLKVTHTPTLQPKIIQAMGNMSQLGPTLEALLFSIYCMALQTISDDECLSMFDASKVDLLVRYQFGAQQALANCGYLRTNDRLCLTALYLYLVSVSSSTNPRSLSAILGVAIRIAQRMGLHNESDNTKCPPLEAEMRRRLWWSLVVFDSRIGELADHKSTGISPTWNCRIPLNINESELRLEMKELPPLQLKSTEALFVVVRSEMSDFLRHTAFYLDFSSPALKPLAKNAQHGPVPEGSELDSLEELINNKYLKFCDPEIPLHYITIWTARGTLAKWRIVEYFWSSFESSTKPSDSELDAIMVHTIAMLESDTKLMTSPLTKGYLWLLEKYFPLPAYMQIARDLRQRPVSDQAERAWEVMSDNFDARFRTKFDTSHSPIFKFFNKIIIEVWKTRAAELKRLGEVATPPVIVTRINEATTMLQDKQSINPAQVEDVADVNVNNSGSVQTPMAFYTHSFPYDMDWQDNAADTGARMNNLAPGQLSDADMDRLDWASMIWGMGEHNGQLQS</sequence>
<feature type="compositionally biased region" description="Polar residues" evidence="4">
    <location>
        <begin position="123"/>
        <end position="133"/>
    </location>
</feature>
<evidence type="ECO:0000256" key="1">
    <source>
        <dbReference type="ARBA" id="ARBA00004123"/>
    </source>
</evidence>
<comment type="caution">
    <text evidence="6">The sequence shown here is derived from an EMBL/GenBank/DDBJ whole genome shotgun (WGS) entry which is preliminary data.</text>
</comment>
<organism evidence="6 7">
    <name type="scientific">Dactylonectria macrodidyma</name>
    <dbReference type="NCBI Taxonomy" id="307937"/>
    <lineage>
        <taxon>Eukaryota</taxon>
        <taxon>Fungi</taxon>
        <taxon>Dikarya</taxon>
        <taxon>Ascomycota</taxon>
        <taxon>Pezizomycotina</taxon>
        <taxon>Sordariomycetes</taxon>
        <taxon>Hypocreomycetidae</taxon>
        <taxon>Hypocreales</taxon>
        <taxon>Nectriaceae</taxon>
        <taxon>Dactylonectria</taxon>
    </lineage>
</organism>
<dbReference type="Gene3D" id="4.10.240.10">
    <property type="entry name" value="Zn(2)-C6 fungal-type DNA-binding domain"/>
    <property type="match status" value="1"/>
</dbReference>
<reference evidence="6" key="1">
    <citation type="journal article" date="2021" name="Nat. Commun.">
        <title>Genetic determinants of endophytism in the Arabidopsis root mycobiome.</title>
        <authorList>
            <person name="Mesny F."/>
            <person name="Miyauchi S."/>
            <person name="Thiergart T."/>
            <person name="Pickel B."/>
            <person name="Atanasova L."/>
            <person name="Karlsson M."/>
            <person name="Huettel B."/>
            <person name="Barry K.W."/>
            <person name="Haridas S."/>
            <person name="Chen C."/>
            <person name="Bauer D."/>
            <person name="Andreopoulos W."/>
            <person name="Pangilinan J."/>
            <person name="LaButti K."/>
            <person name="Riley R."/>
            <person name="Lipzen A."/>
            <person name="Clum A."/>
            <person name="Drula E."/>
            <person name="Henrissat B."/>
            <person name="Kohler A."/>
            <person name="Grigoriev I.V."/>
            <person name="Martin F.M."/>
            <person name="Hacquard S."/>
        </authorList>
    </citation>
    <scope>NUCLEOTIDE SEQUENCE</scope>
    <source>
        <strain evidence="6">MPI-CAGE-AT-0147</strain>
    </source>
</reference>
<accession>A0A9P9EBZ8</accession>
<dbReference type="GO" id="GO:0008270">
    <property type="term" value="F:zinc ion binding"/>
    <property type="evidence" value="ECO:0007669"/>
    <property type="project" value="InterPro"/>
</dbReference>
<feature type="compositionally biased region" description="Low complexity" evidence="4">
    <location>
        <begin position="19"/>
        <end position="32"/>
    </location>
</feature>
<feature type="region of interest" description="Disordered" evidence="4">
    <location>
        <begin position="111"/>
        <end position="152"/>
    </location>
</feature>
<dbReference type="InterPro" id="IPR001138">
    <property type="entry name" value="Zn2Cys6_DnaBD"/>
</dbReference>
<dbReference type="EMBL" id="JAGMUV010000015">
    <property type="protein sequence ID" value="KAH7133751.1"/>
    <property type="molecule type" value="Genomic_DNA"/>
</dbReference>
<dbReference type="CDD" id="cd12148">
    <property type="entry name" value="fungal_TF_MHR"/>
    <property type="match status" value="1"/>
</dbReference>
<evidence type="ECO:0000256" key="2">
    <source>
        <dbReference type="ARBA" id="ARBA00022723"/>
    </source>
</evidence>
<dbReference type="CDD" id="cd00067">
    <property type="entry name" value="GAL4"/>
    <property type="match status" value="1"/>
</dbReference>
<comment type="subcellular location">
    <subcellularLocation>
        <location evidence="1">Nucleus</location>
    </subcellularLocation>
</comment>
<dbReference type="PANTHER" id="PTHR31001:SF45">
    <property type="entry name" value="ZN(II)2CYS6 TRANSCRIPTION FACTOR (EUROFUNG)"/>
    <property type="match status" value="1"/>
</dbReference>
<dbReference type="SMART" id="SM00906">
    <property type="entry name" value="Fungal_trans"/>
    <property type="match status" value="1"/>
</dbReference>
<dbReference type="GO" id="GO:0005634">
    <property type="term" value="C:nucleus"/>
    <property type="evidence" value="ECO:0007669"/>
    <property type="project" value="UniProtKB-SubCell"/>
</dbReference>
<evidence type="ECO:0000256" key="3">
    <source>
        <dbReference type="ARBA" id="ARBA00023242"/>
    </source>
</evidence>
<dbReference type="SUPFAM" id="SSF57701">
    <property type="entry name" value="Zn2/Cys6 DNA-binding domain"/>
    <property type="match status" value="1"/>
</dbReference>
<dbReference type="PROSITE" id="PS00463">
    <property type="entry name" value="ZN2_CY6_FUNGAL_1"/>
    <property type="match status" value="1"/>
</dbReference>
<evidence type="ECO:0000313" key="7">
    <source>
        <dbReference type="Proteomes" id="UP000738349"/>
    </source>
</evidence>
<dbReference type="GO" id="GO:0003677">
    <property type="term" value="F:DNA binding"/>
    <property type="evidence" value="ECO:0007669"/>
    <property type="project" value="InterPro"/>
</dbReference>
<dbReference type="SMART" id="SM00066">
    <property type="entry name" value="GAL4"/>
    <property type="match status" value="1"/>
</dbReference>
<keyword evidence="3" id="KW-0539">Nucleus</keyword>
<feature type="compositionally biased region" description="Low complexity" evidence="4">
    <location>
        <begin position="134"/>
        <end position="145"/>
    </location>
</feature>
<dbReference type="PROSITE" id="PS50048">
    <property type="entry name" value="ZN2_CY6_FUNGAL_2"/>
    <property type="match status" value="1"/>
</dbReference>
<dbReference type="Pfam" id="PF00172">
    <property type="entry name" value="Zn_clus"/>
    <property type="match status" value="1"/>
</dbReference>
<feature type="domain" description="Zn(2)-C6 fungal-type" evidence="5">
    <location>
        <begin position="43"/>
        <end position="71"/>
    </location>
</feature>
<feature type="region of interest" description="Disordered" evidence="4">
    <location>
        <begin position="1"/>
        <end position="32"/>
    </location>
</feature>
<keyword evidence="2" id="KW-0479">Metal-binding</keyword>
<dbReference type="GO" id="GO:0006351">
    <property type="term" value="P:DNA-templated transcription"/>
    <property type="evidence" value="ECO:0007669"/>
    <property type="project" value="InterPro"/>
</dbReference>
<name>A0A9P9EBZ8_9HYPO</name>
<dbReference type="Pfam" id="PF04082">
    <property type="entry name" value="Fungal_trans"/>
    <property type="match status" value="1"/>
</dbReference>
<dbReference type="OrthoDB" id="2269373at2759"/>
<dbReference type="AlphaFoldDB" id="A0A9P9EBZ8"/>
<evidence type="ECO:0000259" key="5">
    <source>
        <dbReference type="PROSITE" id="PS50048"/>
    </source>
</evidence>
<keyword evidence="7" id="KW-1185">Reference proteome</keyword>